<organism evidence="8 9">
    <name type="scientific">Sphingobacterium faecale</name>
    <dbReference type="NCBI Taxonomy" id="2803775"/>
    <lineage>
        <taxon>Bacteria</taxon>
        <taxon>Pseudomonadati</taxon>
        <taxon>Bacteroidota</taxon>
        <taxon>Sphingobacteriia</taxon>
        <taxon>Sphingobacteriales</taxon>
        <taxon>Sphingobacteriaceae</taxon>
        <taxon>Sphingobacterium</taxon>
    </lineage>
</organism>
<evidence type="ECO:0000256" key="2">
    <source>
        <dbReference type="ARBA" id="ARBA00006275"/>
    </source>
</evidence>
<dbReference type="PROSITE" id="PS51257">
    <property type="entry name" value="PROKAR_LIPOPROTEIN"/>
    <property type="match status" value="1"/>
</dbReference>
<dbReference type="InterPro" id="IPR011990">
    <property type="entry name" value="TPR-like_helical_dom_sf"/>
</dbReference>
<keyword evidence="9" id="KW-1185">Reference proteome</keyword>
<dbReference type="Pfam" id="PF14322">
    <property type="entry name" value="SusD-like_3"/>
    <property type="match status" value="1"/>
</dbReference>
<dbReference type="RefSeq" id="WP_202104720.1">
    <property type="nucleotide sequence ID" value="NZ_JAERTY010000012.1"/>
</dbReference>
<keyword evidence="4" id="KW-0472">Membrane</keyword>
<protein>
    <submittedName>
        <fullName evidence="8">RagB/SusD family nutrient uptake outer membrane protein</fullName>
    </submittedName>
</protein>
<evidence type="ECO:0000256" key="3">
    <source>
        <dbReference type="ARBA" id="ARBA00022729"/>
    </source>
</evidence>
<evidence type="ECO:0000256" key="5">
    <source>
        <dbReference type="ARBA" id="ARBA00023237"/>
    </source>
</evidence>
<evidence type="ECO:0000259" key="7">
    <source>
        <dbReference type="Pfam" id="PF14322"/>
    </source>
</evidence>
<dbReference type="InterPro" id="IPR012944">
    <property type="entry name" value="SusD_RagB_dom"/>
</dbReference>
<feature type="domain" description="SusD-like N-terminal" evidence="7">
    <location>
        <begin position="97"/>
        <end position="227"/>
    </location>
</feature>
<dbReference type="Pfam" id="PF07980">
    <property type="entry name" value="SusD_RagB"/>
    <property type="match status" value="1"/>
</dbReference>
<sequence>MNKYIQFYIGTLLLILFASCETIVEVGLPDNKIQAETVFEDINTARSVLAGAYTNLRDQSLLSGERNSVGYLLSLYTDELAISYDPQGTSVIFDIHNNTLLPINDRVQSIWTSSYSHIYVINSLILGLEHSEKLPVSEKSSLLGESYLLRSLYYYYLTNLFGDIPLVTTLDYQINTKIKKTKHIDVLKFVEEDLLKSLELLKYEYRNAERVFPNKAVVELMLAKTYLLMNRNEEAATVSKKVIDNPLYLFEPDLKKVFKKTSLGTLWQYNLNNNRGATGEALNYTWFTLPPSSAMMTESLLSSFSATDSRKIEWVKTDKLNGQSWSHPHKYKNADRNSVNPDENSILFRIEEAYFIYAEALANLDRVSDAIPFINKTRQRAGLQLLPTDLTKEEFVGEMLEEAKREFFTEHGHRFFDLKRNNKLNILEKTKPNWEAKHALFPYPEKEILLNPNLLPNNEGY</sequence>
<accession>A0ABS1R9M1</accession>
<reference evidence="8 9" key="1">
    <citation type="submission" date="2021-01" db="EMBL/GenBank/DDBJ databases">
        <title>C459-1 draft genome sequence.</title>
        <authorList>
            <person name="Zhang X.-F."/>
        </authorList>
    </citation>
    <scope>NUCLEOTIDE SEQUENCE [LARGE SCALE GENOMIC DNA]</scope>
    <source>
        <strain evidence="9">C459-1</strain>
    </source>
</reference>
<feature type="domain" description="RagB/SusD" evidence="6">
    <location>
        <begin position="326"/>
        <end position="461"/>
    </location>
</feature>
<dbReference type="SUPFAM" id="SSF48452">
    <property type="entry name" value="TPR-like"/>
    <property type="match status" value="1"/>
</dbReference>
<dbReference type="EMBL" id="JAERTY010000012">
    <property type="protein sequence ID" value="MBL1410995.1"/>
    <property type="molecule type" value="Genomic_DNA"/>
</dbReference>
<comment type="similarity">
    <text evidence="2">Belongs to the SusD family.</text>
</comment>
<dbReference type="Proteomes" id="UP000625283">
    <property type="component" value="Unassembled WGS sequence"/>
</dbReference>
<dbReference type="Gene3D" id="1.25.40.390">
    <property type="match status" value="1"/>
</dbReference>
<comment type="subcellular location">
    <subcellularLocation>
        <location evidence="1">Cell outer membrane</location>
    </subcellularLocation>
</comment>
<evidence type="ECO:0000256" key="1">
    <source>
        <dbReference type="ARBA" id="ARBA00004442"/>
    </source>
</evidence>
<name>A0ABS1R9M1_9SPHI</name>
<gene>
    <name evidence="8" type="ORF">JKG61_19710</name>
</gene>
<keyword evidence="5" id="KW-0998">Cell outer membrane</keyword>
<keyword evidence="3" id="KW-0732">Signal</keyword>
<evidence type="ECO:0000259" key="6">
    <source>
        <dbReference type="Pfam" id="PF07980"/>
    </source>
</evidence>
<proteinExistence type="inferred from homology"/>
<evidence type="ECO:0000256" key="4">
    <source>
        <dbReference type="ARBA" id="ARBA00023136"/>
    </source>
</evidence>
<evidence type="ECO:0000313" key="9">
    <source>
        <dbReference type="Proteomes" id="UP000625283"/>
    </source>
</evidence>
<dbReference type="InterPro" id="IPR033985">
    <property type="entry name" value="SusD-like_N"/>
</dbReference>
<comment type="caution">
    <text evidence="8">The sequence shown here is derived from an EMBL/GenBank/DDBJ whole genome shotgun (WGS) entry which is preliminary data.</text>
</comment>
<evidence type="ECO:0000313" key="8">
    <source>
        <dbReference type="EMBL" id="MBL1410995.1"/>
    </source>
</evidence>